<dbReference type="Proteomes" id="UP000460666">
    <property type="component" value="Unassembled WGS sequence"/>
</dbReference>
<evidence type="ECO:0000313" key="15">
    <source>
        <dbReference type="Proteomes" id="UP000319026"/>
    </source>
</evidence>
<organism evidence="12 14">
    <name type="scientific">Bacteroides fragilis</name>
    <dbReference type="NCBI Taxonomy" id="817"/>
    <lineage>
        <taxon>Bacteria</taxon>
        <taxon>Pseudomonadati</taxon>
        <taxon>Bacteroidota</taxon>
        <taxon>Bacteroidia</taxon>
        <taxon>Bacteroidales</taxon>
        <taxon>Bacteroidaceae</taxon>
        <taxon>Bacteroides</taxon>
    </lineage>
</organism>
<protein>
    <submittedName>
        <fullName evidence="12">DUF202 domain-containing protein</fullName>
    </submittedName>
</protein>
<dbReference type="EMBL" id="VWAW01000006">
    <property type="protein sequence ID" value="KAA5174835.1"/>
    <property type="molecule type" value="Genomic_DNA"/>
</dbReference>
<evidence type="ECO:0000259" key="6">
    <source>
        <dbReference type="Pfam" id="PF02656"/>
    </source>
</evidence>
<name>A0A412D3N6_BACFG</name>
<evidence type="ECO:0000256" key="5">
    <source>
        <dbReference type="SAM" id="Phobius"/>
    </source>
</evidence>
<reference evidence="12 14" key="4">
    <citation type="submission" date="2019-08" db="EMBL/GenBank/DDBJ databases">
        <title>Genome sequencing of Bacteroides fragilis Sample_iSURF_9.</title>
        <authorList>
            <person name="Chandler J.E."/>
            <person name="Ruoff K.L."/>
            <person name="Price C.E."/>
            <person name="Valls R.A."/>
            <person name="O'Toole G.A."/>
        </authorList>
    </citation>
    <scope>NUCLEOTIDE SEQUENCE [LARGE SCALE GENOMIC DNA]</scope>
    <source>
        <strain evidence="12 14">CFPLTA004_1B</strain>
    </source>
</reference>
<dbReference type="Proteomes" id="UP000315444">
    <property type="component" value="Unassembled WGS sequence"/>
</dbReference>
<dbReference type="Pfam" id="PF02656">
    <property type="entry name" value="DUF202"/>
    <property type="match status" value="1"/>
</dbReference>
<feature type="transmembrane region" description="Helical" evidence="5">
    <location>
        <begin position="86"/>
        <end position="106"/>
    </location>
</feature>
<feature type="transmembrane region" description="Helical" evidence="5">
    <location>
        <begin position="60"/>
        <end position="80"/>
    </location>
</feature>
<evidence type="ECO:0000313" key="8">
    <source>
        <dbReference type="EMBL" id="KAA5174835.1"/>
    </source>
</evidence>
<evidence type="ECO:0000256" key="4">
    <source>
        <dbReference type="ARBA" id="ARBA00023136"/>
    </source>
</evidence>
<keyword evidence="2 5" id="KW-0812">Transmembrane</keyword>
<evidence type="ECO:0000256" key="2">
    <source>
        <dbReference type="ARBA" id="ARBA00022692"/>
    </source>
</evidence>
<dbReference type="Proteomes" id="UP000318041">
    <property type="component" value="Unassembled WGS sequence"/>
</dbReference>
<dbReference type="InterPro" id="IPR003807">
    <property type="entry name" value="DUF202"/>
</dbReference>
<evidence type="ECO:0000313" key="7">
    <source>
        <dbReference type="EMBL" id="KAA4999826.1"/>
    </source>
</evidence>
<dbReference type="Proteomes" id="UP000436803">
    <property type="component" value="Unassembled WGS sequence"/>
</dbReference>
<dbReference type="EMBL" id="VWAQ01000001">
    <property type="protein sequence ID" value="KAA5210331.1"/>
    <property type="molecule type" value="Genomic_DNA"/>
</dbReference>
<dbReference type="AlphaFoldDB" id="A0A412D3N6"/>
<evidence type="ECO:0000313" key="14">
    <source>
        <dbReference type="Proteomes" id="UP000318041"/>
    </source>
</evidence>
<gene>
    <name evidence="9" type="ORF">F2Z25_00680</name>
    <name evidence="8" type="ORF">F2Z29_09790</name>
    <name evidence="7" type="ORF">F2Z89_06230</name>
    <name evidence="11" type="ORF">FSA03_21750</name>
    <name evidence="10" type="ORF">FSA06_21075</name>
    <name evidence="12" type="ORF">FSA08_12840</name>
</gene>
<reference evidence="16 17" key="1">
    <citation type="journal article" date="2019" name="Nat. Med.">
        <title>A library of human gut bacterial isolates paired with longitudinal multiomics data enables mechanistic microbiome research.</title>
        <authorList>
            <person name="Poyet M."/>
            <person name="Groussin M."/>
            <person name="Gibbons S.M."/>
            <person name="Avila-Pacheco J."/>
            <person name="Jiang X."/>
            <person name="Kearney S.M."/>
            <person name="Perrotta A.R."/>
            <person name="Berdy B."/>
            <person name="Zhao S."/>
            <person name="Lieberman T.D."/>
            <person name="Swanson P.K."/>
            <person name="Smith M."/>
            <person name="Roesemann S."/>
            <person name="Alexander J.E."/>
            <person name="Rich S.A."/>
            <person name="Livny J."/>
            <person name="Vlamakis H."/>
            <person name="Clish C."/>
            <person name="Bullock K."/>
            <person name="Deik A."/>
            <person name="Scott J."/>
            <person name="Pierce K.A."/>
            <person name="Xavier R.J."/>
            <person name="Alm E.J."/>
        </authorList>
    </citation>
    <scope>NUCLEOTIDE SEQUENCE [LARGE SCALE GENOMIC DNA]</scope>
    <source>
        <strain evidence="9 16">BIOML-A1</strain>
        <strain evidence="7 18">BIOML-A46</strain>
        <strain evidence="8 17">BIOML-A7</strain>
    </source>
</reference>
<evidence type="ECO:0000313" key="16">
    <source>
        <dbReference type="Proteomes" id="UP000429838"/>
    </source>
</evidence>
<dbReference type="EMBL" id="VOHT01000012">
    <property type="protein sequence ID" value="TWV45181.1"/>
    <property type="molecule type" value="Genomic_DNA"/>
</dbReference>
<evidence type="ECO:0000313" key="10">
    <source>
        <dbReference type="EMBL" id="TWV38463.1"/>
    </source>
</evidence>
<keyword evidence="4 5" id="KW-0472">Membrane</keyword>
<comment type="caution">
    <text evidence="12">The sequence shown here is derived from an EMBL/GenBank/DDBJ whole genome shotgun (WGS) entry which is preliminary data.</text>
</comment>
<dbReference type="Proteomes" id="UP000429838">
    <property type="component" value="Unassembled WGS sequence"/>
</dbReference>
<evidence type="ECO:0000256" key="3">
    <source>
        <dbReference type="ARBA" id="ARBA00022989"/>
    </source>
</evidence>
<feature type="domain" description="DUF202" evidence="6">
    <location>
        <begin position="51"/>
        <end position="113"/>
    </location>
</feature>
<dbReference type="EMBL" id="VOHY01000009">
    <property type="protein sequence ID" value="TWV73124.1"/>
    <property type="molecule type" value="Genomic_DNA"/>
</dbReference>
<dbReference type="EMBL" id="VOHV01000011">
    <property type="protein sequence ID" value="TWV38463.1"/>
    <property type="molecule type" value="Genomic_DNA"/>
</dbReference>
<evidence type="ECO:0000313" key="12">
    <source>
        <dbReference type="EMBL" id="TWV73124.1"/>
    </source>
</evidence>
<evidence type="ECO:0000256" key="1">
    <source>
        <dbReference type="ARBA" id="ARBA00004127"/>
    </source>
</evidence>
<reference evidence="11 15" key="2">
    <citation type="submission" date="2019-07" db="EMBL/GenBank/DDBJ databases">
        <title>Genome Sequencing of Bacteroides fragilis.</title>
        <authorList>
            <person name="Pinto K.M."/>
            <person name="Ruoff K.L."/>
            <person name="Price C.E."/>
            <person name="Valls R.A."/>
            <person name="O'Toole G.A."/>
        </authorList>
    </citation>
    <scope>NUCLEOTIDE SEQUENCE [LARGE SCALE GENOMIC DNA]</scope>
    <source>
        <strain evidence="11 15">AD135F_3B</strain>
    </source>
</reference>
<reference evidence="10 13" key="3">
    <citation type="submission" date="2019-07" db="EMBL/GenBank/DDBJ databases">
        <title>Genome sequencing of Bacteroides fragilis.</title>
        <authorList>
            <person name="Galasyn E.V."/>
            <person name="Ruoff K.L."/>
            <person name="Price C.E."/>
            <person name="Valls R.A."/>
            <person name="O'Toole G.A."/>
        </authorList>
    </citation>
    <scope>NUCLEOTIDE SEQUENCE [LARGE SCALE GENOMIC DNA]</scope>
    <source>
        <strain evidence="10 13">AD135F_1B</strain>
    </source>
</reference>
<dbReference type="EMBL" id="VWCJ01000003">
    <property type="protein sequence ID" value="KAA4999826.1"/>
    <property type="molecule type" value="Genomic_DNA"/>
</dbReference>
<proteinExistence type="predicted"/>
<sequence>MEILFPELLYSIIVLNKRLRYSYLNIIMLTFTDNFENDKELILRDHLALERTKLANERTLFAYIRMALYLLTVGIGIFQIESISRLDGLAWGCIIAGIFLFFLGFVRFEQMRKHLKQYTKTCRDTENESSRKK</sequence>
<evidence type="ECO:0000313" key="13">
    <source>
        <dbReference type="Proteomes" id="UP000315444"/>
    </source>
</evidence>
<evidence type="ECO:0000313" key="18">
    <source>
        <dbReference type="Proteomes" id="UP000460666"/>
    </source>
</evidence>
<dbReference type="Proteomes" id="UP000319026">
    <property type="component" value="Unassembled WGS sequence"/>
</dbReference>
<evidence type="ECO:0000313" key="17">
    <source>
        <dbReference type="Proteomes" id="UP000436803"/>
    </source>
</evidence>
<accession>A0A412D3N6</accession>
<keyword evidence="3 5" id="KW-1133">Transmembrane helix</keyword>
<dbReference type="GO" id="GO:0012505">
    <property type="term" value="C:endomembrane system"/>
    <property type="evidence" value="ECO:0007669"/>
    <property type="project" value="UniProtKB-SubCell"/>
</dbReference>
<evidence type="ECO:0000313" key="11">
    <source>
        <dbReference type="EMBL" id="TWV45181.1"/>
    </source>
</evidence>
<comment type="subcellular location">
    <subcellularLocation>
        <location evidence="1">Endomembrane system</location>
        <topology evidence="1">Multi-pass membrane protein</topology>
    </subcellularLocation>
</comment>
<evidence type="ECO:0000313" key="9">
    <source>
        <dbReference type="EMBL" id="KAA5210331.1"/>
    </source>
</evidence>